<dbReference type="EMBL" id="ML986604">
    <property type="protein sequence ID" value="KAF2265659.1"/>
    <property type="molecule type" value="Genomic_DNA"/>
</dbReference>
<keyword evidence="2" id="KW-1185">Reference proteome</keyword>
<evidence type="ECO:0000313" key="1">
    <source>
        <dbReference type="EMBL" id="KAF2265659.1"/>
    </source>
</evidence>
<proteinExistence type="predicted"/>
<evidence type="ECO:0000313" key="2">
    <source>
        <dbReference type="Proteomes" id="UP000800093"/>
    </source>
</evidence>
<sequence length="96" mass="10978">MKELEDAFEDFNVRSMRFLNGREPIKRTRVAEVYLYSKQSADRATRKIDHIFGLKIEVSRAVKSLLIPQGNRGGESCWSLPEVVMGAKSGETRMDE</sequence>
<name>A0A9P4KAE7_9PLEO</name>
<dbReference type="Proteomes" id="UP000800093">
    <property type="component" value="Unassembled WGS sequence"/>
</dbReference>
<reference evidence="2" key="1">
    <citation type="journal article" date="2020" name="Stud. Mycol.">
        <title>101 Dothideomycetes genomes: A test case for predicting lifestyles and emergence of pathogens.</title>
        <authorList>
            <person name="Haridas S."/>
            <person name="Albert R."/>
            <person name="Binder M."/>
            <person name="Bloem J."/>
            <person name="LaButti K."/>
            <person name="Salamov A."/>
            <person name="Andreopoulos B."/>
            <person name="Baker S."/>
            <person name="Barry K."/>
            <person name="Bills G."/>
            <person name="Bluhm B."/>
            <person name="Cannon C."/>
            <person name="Castanera R."/>
            <person name="Culley D."/>
            <person name="Daum C."/>
            <person name="Ezra D."/>
            <person name="Gonzalez J."/>
            <person name="Henrissat B."/>
            <person name="Kuo A."/>
            <person name="Liang C."/>
            <person name="Lipzen A."/>
            <person name="Lutzoni F."/>
            <person name="Magnuson J."/>
            <person name="Mondo S."/>
            <person name="Nolan M."/>
            <person name="Ohm R."/>
            <person name="Pangilinan J."/>
            <person name="Park H.-J."/>
            <person name="Ramirez L."/>
            <person name="Alfaro M."/>
            <person name="Sun H."/>
            <person name="Tritt A."/>
            <person name="Yoshinaga Y."/>
            <person name="Zwiers L.-H."/>
            <person name="Turgeon B."/>
            <person name="Goodwin S."/>
            <person name="Spatafora J."/>
            <person name="Crous P."/>
            <person name="Grigoriev I."/>
        </authorList>
    </citation>
    <scope>NUCLEOTIDE SEQUENCE [LARGE SCALE GENOMIC DNA]</scope>
    <source>
        <strain evidence="2">CBS 304.66</strain>
    </source>
</reference>
<accession>A0A9P4KAE7</accession>
<dbReference type="OrthoDB" id="3796937at2759"/>
<comment type="caution">
    <text evidence="1">The sequence shown here is derived from an EMBL/GenBank/DDBJ whole genome shotgun (WGS) entry which is preliminary data.</text>
</comment>
<gene>
    <name evidence="1" type="ORF">CC78DRAFT_532324</name>
</gene>
<dbReference type="AlphaFoldDB" id="A0A9P4KAE7"/>
<organism evidence="1 2">
    <name type="scientific">Lojkania enalia</name>
    <dbReference type="NCBI Taxonomy" id="147567"/>
    <lineage>
        <taxon>Eukaryota</taxon>
        <taxon>Fungi</taxon>
        <taxon>Dikarya</taxon>
        <taxon>Ascomycota</taxon>
        <taxon>Pezizomycotina</taxon>
        <taxon>Dothideomycetes</taxon>
        <taxon>Pleosporomycetidae</taxon>
        <taxon>Pleosporales</taxon>
        <taxon>Pleosporales incertae sedis</taxon>
        <taxon>Lojkania</taxon>
    </lineage>
</organism>
<protein>
    <submittedName>
        <fullName evidence="1">Uncharacterized protein</fullName>
    </submittedName>
</protein>